<dbReference type="Proteomes" id="UP000003167">
    <property type="component" value="Unassembled WGS sequence"/>
</dbReference>
<accession>H1HJV6</accession>
<evidence type="ECO:0000313" key="1">
    <source>
        <dbReference type="EMBL" id="EHO73876.1"/>
    </source>
</evidence>
<dbReference type="Pfam" id="PF02348">
    <property type="entry name" value="CTP_transf_3"/>
    <property type="match status" value="1"/>
</dbReference>
<dbReference type="RefSeq" id="WP_008564131.1">
    <property type="nucleotide sequence ID" value="NZ_JH594500.1"/>
</dbReference>
<protein>
    <recommendedName>
        <fullName evidence="3">Acylneuraminate cytidylyltransferase</fullName>
    </recommendedName>
</protein>
<dbReference type="GO" id="GO:0005829">
    <property type="term" value="C:cytosol"/>
    <property type="evidence" value="ECO:0007669"/>
    <property type="project" value="TreeGrafter"/>
</dbReference>
<reference evidence="1 2" key="1">
    <citation type="submission" date="2011-12" db="EMBL/GenBank/DDBJ databases">
        <title>The Genome Sequence of Prevotella maculosa OT 289.</title>
        <authorList>
            <consortium name="The Broad Institute Genome Sequencing Platform"/>
            <person name="Earl A."/>
            <person name="Ward D."/>
            <person name="Feldgarden M."/>
            <person name="Gevers D."/>
            <person name="Izard J."/>
            <person name="Blanton J.M."/>
            <person name="Mathney J."/>
            <person name="Tanner A.C."/>
            <person name="Dewhirst F.E."/>
            <person name="Young S.K."/>
            <person name="Zeng Q."/>
            <person name="Gargeya S."/>
            <person name="Fitzgerald M."/>
            <person name="Haas B."/>
            <person name="Abouelleil A."/>
            <person name="Alvarado L."/>
            <person name="Arachchi H.M."/>
            <person name="Berlin A."/>
            <person name="Chapman S.B."/>
            <person name="Gearin G."/>
            <person name="Goldberg J."/>
            <person name="Griggs A."/>
            <person name="Gujja S."/>
            <person name="Hansen M."/>
            <person name="Heiman D."/>
            <person name="Howarth C."/>
            <person name="Larimer J."/>
            <person name="Lui A."/>
            <person name="MacDonald P.J.P."/>
            <person name="McCowen C."/>
            <person name="Montmayeur A."/>
            <person name="Murphy C."/>
            <person name="Neiman D."/>
            <person name="Pearson M."/>
            <person name="Priest M."/>
            <person name="Roberts A."/>
            <person name="Saif S."/>
            <person name="Shea T."/>
            <person name="Sisk P."/>
            <person name="Stolte C."/>
            <person name="Sykes S."/>
            <person name="Wortman J."/>
            <person name="Nusbaum C."/>
            <person name="Birren B."/>
        </authorList>
    </citation>
    <scope>NUCLEOTIDE SEQUENCE [LARGE SCALE GENOMIC DNA]</scope>
    <source>
        <strain evidence="1 2">OT 289</strain>
    </source>
</reference>
<dbReference type="InterPro" id="IPR003329">
    <property type="entry name" value="Cytidylyl_trans"/>
</dbReference>
<dbReference type="EMBL" id="AGEK01000014">
    <property type="protein sequence ID" value="EHO73876.1"/>
    <property type="molecule type" value="Genomic_DNA"/>
</dbReference>
<dbReference type="HOGENOM" id="CLU_072501_0_0_10"/>
<dbReference type="SUPFAM" id="SSF53448">
    <property type="entry name" value="Nucleotide-diphospho-sugar transferases"/>
    <property type="match status" value="1"/>
</dbReference>
<organism evidence="1 2">
    <name type="scientific">Segatella maculosa OT 289</name>
    <dbReference type="NCBI Taxonomy" id="999422"/>
    <lineage>
        <taxon>Bacteria</taxon>
        <taxon>Pseudomonadati</taxon>
        <taxon>Bacteroidota</taxon>
        <taxon>Bacteroidia</taxon>
        <taxon>Bacteroidales</taxon>
        <taxon>Prevotellaceae</taxon>
        <taxon>Segatella</taxon>
    </lineage>
</organism>
<dbReference type="AlphaFoldDB" id="H1HJV6"/>
<keyword evidence="2" id="KW-1185">Reference proteome</keyword>
<dbReference type="PANTHER" id="PTHR42866:SF1">
    <property type="entry name" value="SPORE COAT POLYSACCHARIDE BIOSYNTHESIS PROTEIN SPSF"/>
    <property type="match status" value="1"/>
</dbReference>
<dbReference type="STRING" id="999422.HMPREF9944_00450"/>
<proteinExistence type="predicted"/>
<evidence type="ECO:0008006" key="3">
    <source>
        <dbReference type="Google" id="ProtNLM"/>
    </source>
</evidence>
<dbReference type="InterPro" id="IPR029044">
    <property type="entry name" value="Nucleotide-diphossugar_trans"/>
</dbReference>
<evidence type="ECO:0000313" key="2">
    <source>
        <dbReference type="Proteomes" id="UP000003167"/>
    </source>
</evidence>
<name>H1HJV6_9BACT</name>
<comment type="caution">
    <text evidence="1">The sequence shown here is derived from an EMBL/GenBank/DDBJ whole genome shotgun (WGS) entry which is preliminary data.</text>
</comment>
<gene>
    <name evidence="1" type="ORF">HMPREF9944_00450</name>
</gene>
<dbReference type="PANTHER" id="PTHR42866">
    <property type="entry name" value="3-DEOXY-MANNO-OCTULOSONATE CYTIDYLYLTRANSFERASE"/>
    <property type="match status" value="1"/>
</dbReference>
<sequence>MITFMIQARVGSTRLPNKILLPFYENKCILQLLLDKLKQVEGTNIVIATSKDSQNDAIEALAKQEGVRCFRGEENDVLQRFIDAAHAFDAERLIRICSDNPFLELHSIRQLVEKARQSNCDYMSFNINGTPSIKTHYGFWTEYVTCNALECVKNTTQEPLYHEHVTNYIYSHPDDFSIEWLDGPAVLATHSHVRLTTDTRSDFETAQQVYSALCSKNPYPSIAEVIDFLDHHPAFYQQMEAQIKQNSK</sequence>
<dbReference type="PATRIC" id="fig|999422.3.peg.448"/>
<dbReference type="Gene3D" id="3.90.550.10">
    <property type="entry name" value="Spore Coat Polysaccharide Biosynthesis Protein SpsA, Chain A"/>
    <property type="match status" value="1"/>
</dbReference>